<dbReference type="SUPFAM" id="SSF53187">
    <property type="entry name" value="Zn-dependent exopeptidases"/>
    <property type="match status" value="1"/>
</dbReference>
<dbReference type="Pfam" id="PF05343">
    <property type="entry name" value="Peptidase_M42"/>
    <property type="match status" value="1"/>
</dbReference>
<accession>A0A809S9B9</accession>
<organism evidence="3 4">
    <name type="scientific">Mycoplasmopsis felis</name>
    <dbReference type="NCBI Taxonomy" id="33923"/>
    <lineage>
        <taxon>Bacteria</taxon>
        <taxon>Bacillati</taxon>
        <taxon>Mycoplasmatota</taxon>
        <taxon>Mycoplasmoidales</taxon>
        <taxon>Metamycoplasmataceae</taxon>
        <taxon>Mycoplasmopsis</taxon>
    </lineage>
</organism>
<dbReference type="Proteomes" id="UP000464317">
    <property type="component" value="Chromosome"/>
</dbReference>
<gene>
    <name evidence="3" type="ORF">JPM2_6770</name>
</gene>
<proteinExistence type="predicted"/>
<name>A0A809S9B9_9BACT</name>
<dbReference type="KEGG" id="mfel:JPM2_6770"/>
<keyword evidence="2" id="KW-0378">Hydrolase</keyword>
<evidence type="ECO:0000256" key="1">
    <source>
        <dbReference type="ARBA" id="ARBA00022723"/>
    </source>
</evidence>
<evidence type="ECO:0000313" key="3">
    <source>
        <dbReference type="EMBL" id="BBU47984.1"/>
    </source>
</evidence>
<keyword evidence="1" id="KW-0479">Metal-binding</keyword>
<dbReference type="RefSeq" id="WP_161553374.1">
    <property type="nucleotide sequence ID" value="NZ_AP022325.1"/>
</dbReference>
<dbReference type="Gene3D" id="3.40.630.10">
    <property type="entry name" value="Zn peptidases"/>
    <property type="match status" value="1"/>
</dbReference>
<dbReference type="GO" id="GO:0046872">
    <property type="term" value="F:metal ion binding"/>
    <property type="evidence" value="ECO:0007669"/>
    <property type="project" value="UniProtKB-KW"/>
</dbReference>
<evidence type="ECO:0000313" key="4">
    <source>
        <dbReference type="Proteomes" id="UP000464317"/>
    </source>
</evidence>
<dbReference type="GO" id="GO:0016787">
    <property type="term" value="F:hydrolase activity"/>
    <property type="evidence" value="ECO:0007669"/>
    <property type="project" value="UniProtKB-KW"/>
</dbReference>
<reference evidence="3 4" key="1">
    <citation type="submission" date="2020-01" db="EMBL/GenBank/DDBJ databases">
        <title>Complete genome sequence of Mycoplasma felis strain Myco-2.</title>
        <authorList>
            <person name="Kinoshita Y."/>
            <person name="Niwa H."/>
            <person name="Uchida-Fujii E."/>
            <person name="Nukada T."/>
        </authorList>
    </citation>
    <scope>NUCLEOTIDE SEQUENCE [LARGE SCALE GENOMIC DNA]</scope>
    <source>
        <strain evidence="3 4">Myco-2</strain>
    </source>
</reference>
<dbReference type="EMBL" id="AP022325">
    <property type="protein sequence ID" value="BBU47984.1"/>
    <property type="molecule type" value="Genomic_DNA"/>
</dbReference>
<evidence type="ECO:0000256" key="2">
    <source>
        <dbReference type="ARBA" id="ARBA00022801"/>
    </source>
</evidence>
<keyword evidence="4" id="KW-1185">Reference proteome</keyword>
<protein>
    <submittedName>
        <fullName evidence="3">Uncharacterized protein</fullName>
    </submittedName>
</protein>
<sequence length="541" mass="63892">MKTILNLISENLEKFNEANNSDLHLILKGSYLFYEKQMTKRIPNDLDFSFYGEHSFNLRNKFINSLKENNELEIIKEDENLKIYKLNGISIEFILLESLDSSTTVKREQKYIDQINLSLAFNQKIMMISYVLDDVYPHNADVKMTNIINDLNEIWPSLIKNNQYEIISDKVLYNLFWNSFYIYWYYDYDRMLNLNFDLNKIKKFANLIKYPEIYKSIYKLFDYINNHPKIQKLMKFMDRLLKNKEKILSDFKNYLNFPTLPGFEKNFINRYFKNKITYENNAASFVLKNSQNNILFVSHCDEVGGLVINKNVYNQGTMYWEDGDYILYDENSLEIKSVRCFKIDNYIYSEEKDRKINRPHLICNNLDNNIYQILPKQEVSVSGFKIKSRNQDNKISNILLNNLLDYGDINVILTTKEELLLQGSKDTSVLNELNKYKYIINLDVNQSDQWDIEGIQIRVADNFTAPNVKLINEISQICLNNNIPYSLYFGSGSTDLTNFQNLNAITLSISASLIHCIKSETLLKNFFYLLWICLELNDELS</sequence>
<dbReference type="InterPro" id="IPR008007">
    <property type="entry name" value="Peptidase_M42"/>
</dbReference>
<dbReference type="AlphaFoldDB" id="A0A809S9B9"/>